<name>A0A7W6D590_9HYPH</name>
<dbReference type="EMBL" id="JACIDR010000001">
    <property type="protein sequence ID" value="MBB3972419.1"/>
    <property type="molecule type" value="Genomic_DNA"/>
</dbReference>
<dbReference type="RefSeq" id="WP_183394196.1">
    <property type="nucleotide sequence ID" value="NZ_JACIDR010000001.1"/>
</dbReference>
<sequence>MKAQKTDGASRTDTLVITNGDSAAVRLEEAGVARSILPWRDVLHDGPVPAISGLERLSAIRAAFIAADLGLSADEVGAEFRERDATVRRHACFPRIEIWLEHDLYDQLQLLQILDFFRSERRLEGLYLVQADDYLGRQPADAMRRLAGSAQPVTEEQLALAGEAWSAFTSPTPHALAGLAERDVEALPHLGPALRRLLAELPDPVRGLTLTEERTLDRLAEGEATSGELFRDVTRQEDAQFLGDASFFRRLDGLAFADRPLIEGLPGPSQAYLGLDRRSVGEHYAEFARAPLRLTKAGRAVLAGRADHRVLNRVDHWVGGVHVSPAALIRYDRAGGHLVAQA</sequence>
<evidence type="ECO:0000313" key="2">
    <source>
        <dbReference type="Proteomes" id="UP000528964"/>
    </source>
</evidence>
<proteinExistence type="predicted"/>
<evidence type="ECO:0000313" key="1">
    <source>
        <dbReference type="EMBL" id="MBB3972419.1"/>
    </source>
</evidence>
<gene>
    <name evidence="1" type="ORF">GGR24_001052</name>
</gene>
<keyword evidence="2" id="KW-1185">Reference proteome</keyword>
<dbReference type="Proteomes" id="UP000528964">
    <property type="component" value="Unassembled WGS sequence"/>
</dbReference>
<accession>A0A7W6D590</accession>
<organism evidence="1 2">
    <name type="scientific">Hansschlegelia beijingensis</name>
    <dbReference type="NCBI Taxonomy" id="1133344"/>
    <lineage>
        <taxon>Bacteria</taxon>
        <taxon>Pseudomonadati</taxon>
        <taxon>Pseudomonadota</taxon>
        <taxon>Alphaproteobacteria</taxon>
        <taxon>Hyphomicrobiales</taxon>
        <taxon>Methylopilaceae</taxon>
        <taxon>Hansschlegelia</taxon>
    </lineage>
</organism>
<dbReference type="AlphaFoldDB" id="A0A7W6D590"/>
<reference evidence="1 2" key="1">
    <citation type="submission" date="2020-08" db="EMBL/GenBank/DDBJ databases">
        <title>Genomic Encyclopedia of Type Strains, Phase IV (KMG-IV): sequencing the most valuable type-strain genomes for metagenomic binning, comparative biology and taxonomic classification.</title>
        <authorList>
            <person name="Goeker M."/>
        </authorList>
    </citation>
    <scope>NUCLEOTIDE SEQUENCE [LARGE SCALE GENOMIC DNA]</scope>
    <source>
        <strain evidence="1 2">DSM 25481</strain>
    </source>
</reference>
<protein>
    <recommendedName>
        <fullName evidence="3">DUF1835 domain-containing protein</fullName>
    </recommendedName>
</protein>
<comment type="caution">
    <text evidence="1">The sequence shown here is derived from an EMBL/GenBank/DDBJ whole genome shotgun (WGS) entry which is preliminary data.</text>
</comment>
<evidence type="ECO:0008006" key="3">
    <source>
        <dbReference type="Google" id="ProtNLM"/>
    </source>
</evidence>